<keyword evidence="4" id="KW-1185">Reference proteome</keyword>
<gene>
    <name evidence="3" type="ORF">AB0D65_28835</name>
</gene>
<feature type="chain" id="PRO_5046632637" description="SH3 domain-containing protein" evidence="2">
    <location>
        <begin position="23"/>
        <end position="124"/>
    </location>
</feature>
<feature type="region of interest" description="Disordered" evidence="1">
    <location>
        <begin position="23"/>
        <end position="47"/>
    </location>
</feature>
<proteinExistence type="predicted"/>
<comment type="caution">
    <text evidence="3">The sequence shown here is derived from an EMBL/GenBank/DDBJ whole genome shotgun (WGS) entry which is preliminary data.</text>
</comment>
<keyword evidence="2" id="KW-0732">Signal</keyword>
<accession>A0ABV3ECM4</accession>
<organism evidence="3 4">
    <name type="scientific">Streptomyces griseoloalbus</name>
    <dbReference type="NCBI Taxonomy" id="67303"/>
    <lineage>
        <taxon>Bacteria</taxon>
        <taxon>Bacillati</taxon>
        <taxon>Actinomycetota</taxon>
        <taxon>Actinomycetes</taxon>
        <taxon>Kitasatosporales</taxon>
        <taxon>Streptomycetaceae</taxon>
        <taxon>Streptomyces</taxon>
    </lineage>
</organism>
<reference evidence="3 4" key="1">
    <citation type="submission" date="2024-06" db="EMBL/GenBank/DDBJ databases">
        <title>The Natural Products Discovery Center: Release of the First 8490 Sequenced Strains for Exploring Actinobacteria Biosynthetic Diversity.</title>
        <authorList>
            <person name="Kalkreuter E."/>
            <person name="Kautsar S.A."/>
            <person name="Yang D."/>
            <person name="Bader C.D."/>
            <person name="Teijaro C.N."/>
            <person name="Fluegel L."/>
            <person name="Davis C.M."/>
            <person name="Simpson J.R."/>
            <person name="Lauterbach L."/>
            <person name="Steele A.D."/>
            <person name="Gui C."/>
            <person name="Meng S."/>
            <person name="Li G."/>
            <person name="Viehrig K."/>
            <person name="Ye F."/>
            <person name="Su P."/>
            <person name="Kiefer A.F."/>
            <person name="Nichols A."/>
            <person name="Cepeda A.J."/>
            <person name="Yan W."/>
            <person name="Fan B."/>
            <person name="Jiang Y."/>
            <person name="Adhikari A."/>
            <person name="Zheng C.-J."/>
            <person name="Schuster L."/>
            <person name="Cowan T.M."/>
            <person name="Smanski M.J."/>
            <person name="Chevrette M.G."/>
            <person name="De Carvalho L.P.S."/>
            <person name="Shen B."/>
        </authorList>
    </citation>
    <scope>NUCLEOTIDE SEQUENCE [LARGE SCALE GENOMIC DNA]</scope>
    <source>
        <strain evidence="3 4">NPDC048274</strain>
    </source>
</reference>
<evidence type="ECO:0008006" key="5">
    <source>
        <dbReference type="Google" id="ProtNLM"/>
    </source>
</evidence>
<evidence type="ECO:0000313" key="4">
    <source>
        <dbReference type="Proteomes" id="UP001551582"/>
    </source>
</evidence>
<protein>
    <recommendedName>
        <fullName evidence="5">SH3 domain-containing protein</fullName>
    </recommendedName>
</protein>
<evidence type="ECO:0000256" key="1">
    <source>
        <dbReference type="SAM" id="MobiDB-lite"/>
    </source>
</evidence>
<name>A0ABV3ECM4_9ACTN</name>
<dbReference type="RefSeq" id="WP_359986946.1">
    <property type="nucleotide sequence ID" value="NZ_JBEZLS010000025.1"/>
</dbReference>
<evidence type="ECO:0000313" key="3">
    <source>
        <dbReference type="EMBL" id="MEU9354888.1"/>
    </source>
</evidence>
<dbReference type="Proteomes" id="UP001551582">
    <property type="component" value="Unassembled WGS sequence"/>
</dbReference>
<dbReference type="EMBL" id="JBEZLS010000025">
    <property type="protein sequence ID" value="MEU9354888.1"/>
    <property type="molecule type" value="Genomic_DNA"/>
</dbReference>
<feature type="signal peptide" evidence="2">
    <location>
        <begin position="1"/>
        <end position="22"/>
    </location>
</feature>
<evidence type="ECO:0000256" key="2">
    <source>
        <dbReference type="SAM" id="SignalP"/>
    </source>
</evidence>
<sequence>MRIRRALAVAAVAAALATGISAGPAAADRSNPGPAAADRSSPGPGEVSAAAWYQTTSLGGPIRECYAASCDAVVQTYSGETLHWSHNASNDHGNRWYYVRYSFGNGIPKTAYGWIYCGNVTAPC</sequence>